<protein>
    <recommendedName>
        <fullName evidence="1">PiggyBac transposable element-derived protein domain-containing protein</fullName>
    </recommendedName>
</protein>
<keyword evidence="3" id="KW-1185">Reference proteome</keyword>
<dbReference type="Proteomes" id="UP000499080">
    <property type="component" value="Unassembled WGS sequence"/>
</dbReference>
<dbReference type="OrthoDB" id="6675168at2759"/>
<evidence type="ECO:0000313" key="3">
    <source>
        <dbReference type="Proteomes" id="UP000499080"/>
    </source>
</evidence>
<dbReference type="Pfam" id="PF13843">
    <property type="entry name" value="DDE_Tnp_1_7"/>
    <property type="match status" value="1"/>
</dbReference>
<accession>A0A4Y2K2I3</accession>
<reference evidence="2 3" key="1">
    <citation type="journal article" date="2019" name="Sci. Rep.">
        <title>Orb-weaving spider Araneus ventricosus genome elucidates the spidroin gene catalogue.</title>
        <authorList>
            <person name="Kono N."/>
            <person name="Nakamura H."/>
            <person name="Ohtoshi R."/>
            <person name="Moran D.A.P."/>
            <person name="Shinohara A."/>
            <person name="Yoshida Y."/>
            <person name="Fujiwara M."/>
            <person name="Mori M."/>
            <person name="Tomita M."/>
            <person name="Arakawa K."/>
        </authorList>
    </citation>
    <scope>NUCLEOTIDE SEQUENCE [LARGE SCALE GENOMIC DNA]</scope>
</reference>
<dbReference type="PANTHER" id="PTHR46599">
    <property type="entry name" value="PIGGYBAC TRANSPOSABLE ELEMENT-DERIVED PROTEIN 4"/>
    <property type="match status" value="1"/>
</dbReference>
<dbReference type="AlphaFoldDB" id="A0A4Y2K2I3"/>
<comment type="caution">
    <text evidence="2">The sequence shown here is derived from an EMBL/GenBank/DDBJ whole genome shotgun (WGS) entry which is preliminary data.</text>
</comment>
<dbReference type="EMBL" id="BGPR01004113">
    <property type="protein sequence ID" value="GBM96065.1"/>
    <property type="molecule type" value="Genomic_DNA"/>
</dbReference>
<dbReference type="PANTHER" id="PTHR46599:SF3">
    <property type="entry name" value="PIGGYBAC TRANSPOSABLE ELEMENT-DERIVED PROTEIN 4"/>
    <property type="match status" value="1"/>
</dbReference>
<sequence length="212" mass="24928">MKNRKNLPPGMKNLKLKEIHAISTFQCKDIPNLLCTTWLDKKQISIISNNARNGICQAHRRKGAEKLLVQCPAVFAQYNRHMGGVDLADQRRKYFSVARKSSKWWWYIISFLLDTAVSNAFILMKATNSPPPKRMYQLYDFKLELIEEFGREGCRKRVNSDFTPTEEHNHKKRKNDDRKRTCVHCRKIGLKTPLERSIEVRFRCFMAQEPLI</sequence>
<evidence type="ECO:0000313" key="2">
    <source>
        <dbReference type="EMBL" id="GBM96065.1"/>
    </source>
</evidence>
<name>A0A4Y2K2I3_ARAVE</name>
<gene>
    <name evidence="2" type="ORF">AVEN_111456_1</name>
</gene>
<feature type="domain" description="PiggyBac transposable element-derived protein" evidence="1">
    <location>
        <begin position="2"/>
        <end position="121"/>
    </location>
</feature>
<dbReference type="InterPro" id="IPR029526">
    <property type="entry name" value="PGBD"/>
</dbReference>
<evidence type="ECO:0000259" key="1">
    <source>
        <dbReference type="Pfam" id="PF13843"/>
    </source>
</evidence>
<organism evidence="2 3">
    <name type="scientific">Araneus ventricosus</name>
    <name type="common">Orbweaver spider</name>
    <name type="synonym">Epeira ventricosa</name>
    <dbReference type="NCBI Taxonomy" id="182803"/>
    <lineage>
        <taxon>Eukaryota</taxon>
        <taxon>Metazoa</taxon>
        <taxon>Ecdysozoa</taxon>
        <taxon>Arthropoda</taxon>
        <taxon>Chelicerata</taxon>
        <taxon>Arachnida</taxon>
        <taxon>Araneae</taxon>
        <taxon>Araneomorphae</taxon>
        <taxon>Entelegynae</taxon>
        <taxon>Araneoidea</taxon>
        <taxon>Araneidae</taxon>
        <taxon>Araneus</taxon>
    </lineage>
</organism>
<proteinExistence type="predicted"/>